<evidence type="ECO:0000313" key="3">
    <source>
        <dbReference type="EMBL" id="QMW23914.1"/>
    </source>
</evidence>
<proteinExistence type="predicted"/>
<dbReference type="CDD" id="cd03809">
    <property type="entry name" value="GT4_MtfB-like"/>
    <property type="match status" value="1"/>
</dbReference>
<dbReference type="Pfam" id="PF00534">
    <property type="entry name" value="Glycos_transf_1"/>
    <property type="match status" value="1"/>
</dbReference>
<feature type="domain" description="Glycosyl transferase family 1" evidence="2">
    <location>
        <begin position="176"/>
        <end position="310"/>
    </location>
</feature>
<protein>
    <submittedName>
        <fullName evidence="3">Glycosyltransferase family 4 protein</fullName>
    </submittedName>
</protein>
<organism evidence="3 4">
    <name type="scientific">Sandaracinobacteroides saxicola</name>
    <dbReference type="NCBI Taxonomy" id="2759707"/>
    <lineage>
        <taxon>Bacteria</taxon>
        <taxon>Pseudomonadati</taxon>
        <taxon>Pseudomonadota</taxon>
        <taxon>Alphaproteobacteria</taxon>
        <taxon>Sphingomonadales</taxon>
        <taxon>Sphingosinicellaceae</taxon>
        <taxon>Sandaracinobacteroides</taxon>
    </lineage>
</organism>
<dbReference type="KEGG" id="sand:H3309_05430"/>
<sequence>MNVGFDGIIFGLQRLGGISTYAWELLRRAADDDGVALTLGLPAALSSNRAAALAALAVTQARESLPVGLSRYLPHRLRQPVSHSTYYRSPLGGGKSVITAYDFVYERYRSGLARTVHSTQKRRACQAADIILCISENTRQDLLAACPAISPDRARVTPLAADTTAFYLPEGRRNDLQDHVVFVGQRAGYKRFDLAIAAVARSGLCLAIVGPDLTPDEQAILAAALPHRHRHLGRVTDPELRDIYAGAFAFLYPSDYEGFGLPILEAQACGCPAVVANRSSFPEVGGTAALYAAEQSAEAYATQLLSLADSATRAAVISAGLANAARFNWDRTYALTRAAWGDLA</sequence>
<accession>A0A7G5IKM2</accession>
<evidence type="ECO:0000256" key="1">
    <source>
        <dbReference type="ARBA" id="ARBA00022679"/>
    </source>
</evidence>
<evidence type="ECO:0000313" key="4">
    <source>
        <dbReference type="Proteomes" id="UP000515292"/>
    </source>
</evidence>
<keyword evidence="1 3" id="KW-0808">Transferase</keyword>
<dbReference type="GO" id="GO:0016757">
    <property type="term" value="F:glycosyltransferase activity"/>
    <property type="evidence" value="ECO:0007669"/>
    <property type="project" value="InterPro"/>
</dbReference>
<dbReference type="Proteomes" id="UP000515292">
    <property type="component" value="Chromosome"/>
</dbReference>
<dbReference type="RefSeq" id="WP_182297737.1">
    <property type="nucleotide sequence ID" value="NZ_CP059851.1"/>
</dbReference>
<dbReference type="EMBL" id="CP059851">
    <property type="protein sequence ID" value="QMW23914.1"/>
    <property type="molecule type" value="Genomic_DNA"/>
</dbReference>
<dbReference type="Gene3D" id="3.40.50.2000">
    <property type="entry name" value="Glycogen Phosphorylase B"/>
    <property type="match status" value="2"/>
</dbReference>
<reference evidence="3 4" key="1">
    <citation type="submission" date="2020-07" db="EMBL/GenBank/DDBJ databases">
        <title>Complete genome sequence for Sandaracinobacter sp. M6.</title>
        <authorList>
            <person name="Tang Y."/>
            <person name="Liu Q."/>
            <person name="Guo Z."/>
            <person name="Lei P."/>
            <person name="Huang B."/>
        </authorList>
    </citation>
    <scope>NUCLEOTIDE SEQUENCE [LARGE SCALE GENOMIC DNA]</scope>
    <source>
        <strain evidence="3 4">M6</strain>
    </source>
</reference>
<dbReference type="AlphaFoldDB" id="A0A7G5IKM2"/>
<name>A0A7G5IKM2_9SPHN</name>
<gene>
    <name evidence="3" type="ORF">H3309_05430</name>
</gene>
<dbReference type="PANTHER" id="PTHR46401">
    <property type="entry name" value="GLYCOSYLTRANSFERASE WBBK-RELATED"/>
    <property type="match status" value="1"/>
</dbReference>
<evidence type="ECO:0000259" key="2">
    <source>
        <dbReference type="Pfam" id="PF00534"/>
    </source>
</evidence>
<dbReference type="SUPFAM" id="SSF53756">
    <property type="entry name" value="UDP-Glycosyltransferase/glycogen phosphorylase"/>
    <property type="match status" value="1"/>
</dbReference>
<dbReference type="PANTHER" id="PTHR46401:SF2">
    <property type="entry name" value="GLYCOSYLTRANSFERASE WBBK-RELATED"/>
    <property type="match status" value="1"/>
</dbReference>
<dbReference type="GO" id="GO:0009103">
    <property type="term" value="P:lipopolysaccharide biosynthetic process"/>
    <property type="evidence" value="ECO:0007669"/>
    <property type="project" value="TreeGrafter"/>
</dbReference>
<dbReference type="InterPro" id="IPR001296">
    <property type="entry name" value="Glyco_trans_1"/>
</dbReference>
<keyword evidence="4" id="KW-1185">Reference proteome</keyword>